<dbReference type="RefSeq" id="WP_013780396.1">
    <property type="nucleotide sequence ID" value="NC_015520.1"/>
</dbReference>
<gene>
    <name evidence="2" type="ordered locus">Mahau_0767</name>
</gene>
<organism evidence="2 3">
    <name type="scientific">Mahella australiensis (strain DSM 15567 / CIP 107919 / 50-1 BON)</name>
    <dbReference type="NCBI Taxonomy" id="697281"/>
    <lineage>
        <taxon>Bacteria</taxon>
        <taxon>Bacillati</taxon>
        <taxon>Bacillota</taxon>
        <taxon>Clostridia</taxon>
        <taxon>Thermoanaerobacterales</taxon>
        <taxon>Thermoanaerobacterales Family IV. Incertae Sedis</taxon>
        <taxon>Mahella</taxon>
    </lineage>
</organism>
<dbReference type="Pfam" id="PF01208">
    <property type="entry name" value="URO-D"/>
    <property type="match status" value="1"/>
</dbReference>
<accession>F4A163</accession>
<dbReference type="KEGG" id="mas:Mahau_0767"/>
<reference evidence="2 3" key="2">
    <citation type="journal article" date="2011" name="Stand. Genomic Sci.">
        <title>Complete genome sequence of Mahella australiensis type strain (50-1 BON).</title>
        <authorList>
            <person name="Sikorski J."/>
            <person name="Teshima H."/>
            <person name="Nolan M."/>
            <person name="Lucas S."/>
            <person name="Hammon N."/>
            <person name="Deshpande S."/>
            <person name="Cheng J.F."/>
            <person name="Pitluck S."/>
            <person name="Liolios K."/>
            <person name="Pagani I."/>
            <person name="Ivanova N."/>
            <person name="Huntemann M."/>
            <person name="Mavromatis K."/>
            <person name="Ovchinikova G."/>
            <person name="Pati A."/>
            <person name="Tapia R."/>
            <person name="Han C."/>
            <person name="Goodwin L."/>
            <person name="Chen A."/>
            <person name="Palaniappan K."/>
            <person name="Land M."/>
            <person name="Hauser L."/>
            <person name="Ngatchou-Djao O.D."/>
            <person name="Rohde M."/>
            <person name="Pukall R."/>
            <person name="Spring S."/>
            <person name="Abt B."/>
            <person name="Goker M."/>
            <person name="Detter J.C."/>
            <person name="Woyke T."/>
            <person name="Bristow J."/>
            <person name="Markowitz V."/>
            <person name="Hugenholtz P."/>
            <person name="Eisen J.A."/>
            <person name="Kyrpides N.C."/>
            <person name="Klenk H.P."/>
            <person name="Lapidus A."/>
        </authorList>
    </citation>
    <scope>NUCLEOTIDE SEQUENCE [LARGE SCALE GENOMIC DNA]</scope>
    <source>
        <strain evidence="3">DSM 15567 / CIP 107919 / 50-1 BON</strain>
    </source>
</reference>
<dbReference type="InterPro" id="IPR052024">
    <property type="entry name" value="Methanogen_methyltrans"/>
</dbReference>
<dbReference type="Proteomes" id="UP000008457">
    <property type="component" value="Chromosome"/>
</dbReference>
<evidence type="ECO:0000259" key="1">
    <source>
        <dbReference type="Pfam" id="PF01208"/>
    </source>
</evidence>
<dbReference type="GO" id="GO:0008168">
    <property type="term" value="F:methyltransferase activity"/>
    <property type="evidence" value="ECO:0007669"/>
    <property type="project" value="UniProtKB-KW"/>
</dbReference>
<protein>
    <submittedName>
        <fullName evidence="2">Methyltransferase CmuC</fullName>
    </submittedName>
</protein>
<evidence type="ECO:0000313" key="2">
    <source>
        <dbReference type="EMBL" id="AEE95966.1"/>
    </source>
</evidence>
<dbReference type="PANTHER" id="PTHR47099:SF1">
    <property type="entry name" value="METHYLCOBAMIDE:COM METHYLTRANSFERASE MTBA"/>
    <property type="match status" value="1"/>
</dbReference>
<keyword evidence="2" id="KW-0489">Methyltransferase</keyword>
<dbReference type="EMBL" id="CP002360">
    <property type="protein sequence ID" value="AEE95966.1"/>
    <property type="molecule type" value="Genomic_DNA"/>
</dbReference>
<keyword evidence="2" id="KW-0808">Transferase</keyword>
<dbReference type="STRING" id="697281.Mahau_0767"/>
<dbReference type="SUPFAM" id="SSF51726">
    <property type="entry name" value="UROD/MetE-like"/>
    <property type="match status" value="1"/>
</dbReference>
<dbReference type="Gene3D" id="3.20.20.210">
    <property type="match status" value="1"/>
</dbReference>
<dbReference type="InterPro" id="IPR000257">
    <property type="entry name" value="Uroporphyrinogen_deCOase"/>
</dbReference>
<dbReference type="PANTHER" id="PTHR47099">
    <property type="entry name" value="METHYLCOBAMIDE:COM METHYLTRANSFERASE MTBA"/>
    <property type="match status" value="1"/>
</dbReference>
<feature type="domain" description="Uroporphyrinogen decarboxylase (URO-D)" evidence="1">
    <location>
        <begin position="148"/>
        <end position="399"/>
    </location>
</feature>
<dbReference type="AlphaFoldDB" id="F4A163"/>
<reference evidence="3" key="1">
    <citation type="submission" date="2010-11" db="EMBL/GenBank/DDBJ databases">
        <title>The complete genome of Mahella australiensis DSM 15567.</title>
        <authorList>
            <consortium name="US DOE Joint Genome Institute (JGI-PGF)"/>
            <person name="Lucas S."/>
            <person name="Copeland A."/>
            <person name="Lapidus A."/>
            <person name="Bruce D."/>
            <person name="Goodwin L."/>
            <person name="Pitluck S."/>
            <person name="Kyrpides N."/>
            <person name="Mavromatis K."/>
            <person name="Pagani I."/>
            <person name="Ivanova N."/>
            <person name="Teshima H."/>
            <person name="Brettin T."/>
            <person name="Detter J.C."/>
            <person name="Han C."/>
            <person name="Tapia R."/>
            <person name="Land M."/>
            <person name="Hauser L."/>
            <person name="Markowitz V."/>
            <person name="Cheng J.-F."/>
            <person name="Hugenholtz P."/>
            <person name="Woyke T."/>
            <person name="Wu D."/>
            <person name="Spring S."/>
            <person name="Pukall R."/>
            <person name="Steenblock K."/>
            <person name="Schneider S."/>
            <person name="Klenk H.-P."/>
            <person name="Eisen J.A."/>
        </authorList>
    </citation>
    <scope>NUCLEOTIDE SEQUENCE [LARGE SCALE GENOMIC DNA]</scope>
    <source>
        <strain evidence="3">DSM 15567 / CIP 107919 / 50-1 BON</strain>
    </source>
</reference>
<proteinExistence type="predicted"/>
<dbReference type="InterPro" id="IPR038071">
    <property type="entry name" value="UROD/MetE-like_sf"/>
</dbReference>
<dbReference type="eggNOG" id="COG0407">
    <property type="taxonomic scope" value="Bacteria"/>
</dbReference>
<name>F4A163_MAHA5</name>
<dbReference type="GO" id="GO:0004853">
    <property type="term" value="F:uroporphyrinogen decarboxylase activity"/>
    <property type="evidence" value="ECO:0007669"/>
    <property type="project" value="InterPro"/>
</dbReference>
<dbReference type="GO" id="GO:0006779">
    <property type="term" value="P:porphyrin-containing compound biosynthetic process"/>
    <property type="evidence" value="ECO:0007669"/>
    <property type="project" value="InterPro"/>
</dbReference>
<dbReference type="GO" id="GO:0032259">
    <property type="term" value="P:methylation"/>
    <property type="evidence" value="ECO:0007669"/>
    <property type="project" value="UniProtKB-KW"/>
</dbReference>
<keyword evidence="3" id="KW-1185">Reference proteome</keyword>
<dbReference type="HOGENOM" id="CLU_054162_0_0_9"/>
<evidence type="ECO:0000313" key="3">
    <source>
        <dbReference type="Proteomes" id="UP000008457"/>
    </source>
</evidence>
<sequence length="406" mass="46330">MLTSRERVIETLNHREPDMVPIDFGGMRSTGISAMAYNKLKEYLGVHGGQTKVYDIFQMLAEPELEVLNIMGGDVIQLHRYEPAWGIDISSWKPWILPDGSPCVVPAEFDPVQDEEGNLSIVRDGQVIARMPEGGFYFDQVYHPYAEVETYDDIDSIPINEISDIELEFLKENARRMYEQTDYAILGSFGGNILEAGQQDWGFEKFYMAMALQPDLVHYYLERLTQSYMRDLEKYLEAVGRYLTVIQFGDDLGTQEAPQISPKMYREVIKPYHSRMYQYVQNHYPEIKVFLHSCGAIYDLIPDLIDAGVQIINPVQISAKGMDPVLLKKEFGNDLTFWGGGANMQYTVPNGTIEQIKREVEKLVHVFAPGGGYVFTQVHNIQANVPPEKIMAIYDTAKAHRVYPQL</sequence>